<dbReference type="AlphaFoldDB" id="A0AAP4B9Y3"/>
<keyword evidence="2" id="KW-0805">Transcription regulation</keyword>
<dbReference type="NCBIfam" id="TIGR02937">
    <property type="entry name" value="sigma70-ECF"/>
    <property type="match status" value="1"/>
</dbReference>
<keyword evidence="8" id="KW-1185">Reference proteome</keyword>
<proteinExistence type="inferred from homology"/>
<accession>A0AAP4B9Y3</accession>
<evidence type="ECO:0000259" key="5">
    <source>
        <dbReference type="Pfam" id="PF04542"/>
    </source>
</evidence>
<dbReference type="Gene3D" id="1.10.10.10">
    <property type="entry name" value="Winged helix-like DNA-binding domain superfamily/Winged helix DNA-binding domain"/>
    <property type="match status" value="1"/>
</dbReference>
<feature type="domain" description="RNA polymerase sigma-70 region 2" evidence="5">
    <location>
        <begin position="26"/>
        <end position="90"/>
    </location>
</feature>
<dbReference type="Pfam" id="PF08281">
    <property type="entry name" value="Sigma70_r4_2"/>
    <property type="match status" value="1"/>
</dbReference>
<feature type="domain" description="RNA polymerase sigma factor 70 region 4 type 2" evidence="6">
    <location>
        <begin position="116"/>
        <end position="167"/>
    </location>
</feature>
<organism evidence="7 8">
    <name type="scientific">Fusibacillus kribbianus</name>
    <dbReference type="NCBI Taxonomy" id="3044208"/>
    <lineage>
        <taxon>Bacteria</taxon>
        <taxon>Bacillati</taxon>
        <taxon>Bacillota</taxon>
        <taxon>Clostridia</taxon>
        <taxon>Lachnospirales</taxon>
        <taxon>Lachnospiraceae</taxon>
        <taxon>Fusibacillus</taxon>
    </lineage>
</organism>
<dbReference type="EMBL" id="JASGBQ010000001">
    <property type="protein sequence ID" value="MDI9240963.1"/>
    <property type="molecule type" value="Genomic_DNA"/>
</dbReference>
<dbReference type="SUPFAM" id="SSF88946">
    <property type="entry name" value="Sigma2 domain of RNA polymerase sigma factors"/>
    <property type="match status" value="1"/>
</dbReference>
<dbReference type="PANTHER" id="PTHR43133:SF51">
    <property type="entry name" value="RNA POLYMERASE SIGMA FACTOR"/>
    <property type="match status" value="1"/>
</dbReference>
<dbReference type="InterPro" id="IPR036388">
    <property type="entry name" value="WH-like_DNA-bd_sf"/>
</dbReference>
<dbReference type="GO" id="GO:0006352">
    <property type="term" value="P:DNA-templated transcription initiation"/>
    <property type="evidence" value="ECO:0007669"/>
    <property type="project" value="InterPro"/>
</dbReference>
<dbReference type="Proteomes" id="UP001300383">
    <property type="component" value="Unassembled WGS sequence"/>
</dbReference>
<comment type="caution">
    <text evidence="7">The sequence shown here is derived from an EMBL/GenBank/DDBJ whole genome shotgun (WGS) entry which is preliminary data.</text>
</comment>
<dbReference type="InterPro" id="IPR014300">
    <property type="entry name" value="RNA_pol_sigma-V"/>
</dbReference>
<gene>
    <name evidence="7" type="ORF">QJ036_00535</name>
</gene>
<dbReference type="Gene3D" id="1.10.1740.10">
    <property type="match status" value="1"/>
</dbReference>
<evidence type="ECO:0000256" key="2">
    <source>
        <dbReference type="ARBA" id="ARBA00023015"/>
    </source>
</evidence>
<dbReference type="InterPro" id="IPR013325">
    <property type="entry name" value="RNA_pol_sigma_r2"/>
</dbReference>
<evidence type="ECO:0000313" key="8">
    <source>
        <dbReference type="Proteomes" id="UP001300383"/>
    </source>
</evidence>
<evidence type="ECO:0000256" key="3">
    <source>
        <dbReference type="ARBA" id="ARBA00023082"/>
    </source>
</evidence>
<keyword evidence="3" id="KW-0731">Sigma factor</keyword>
<dbReference type="SUPFAM" id="SSF88659">
    <property type="entry name" value="Sigma3 and sigma4 domains of RNA polymerase sigma factors"/>
    <property type="match status" value="1"/>
</dbReference>
<dbReference type="InterPro" id="IPR007627">
    <property type="entry name" value="RNA_pol_sigma70_r2"/>
</dbReference>
<dbReference type="CDD" id="cd06171">
    <property type="entry name" value="Sigma70_r4"/>
    <property type="match status" value="1"/>
</dbReference>
<dbReference type="NCBIfam" id="TIGR02954">
    <property type="entry name" value="Sig70_famx3"/>
    <property type="match status" value="1"/>
</dbReference>
<dbReference type="InterPro" id="IPR013249">
    <property type="entry name" value="RNA_pol_sigma70_r4_t2"/>
</dbReference>
<evidence type="ECO:0000256" key="1">
    <source>
        <dbReference type="ARBA" id="ARBA00010641"/>
    </source>
</evidence>
<dbReference type="GO" id="GO:0003677">
    <property type="term" value="F:DNA binding"/>
    <property type="evidence" value="ECO:0007669"/>
    <property type="project" value="InterPro"/>
</dbReference>
<dbReference type="RefSeq" id="WP_283229473.1">
    <property type="nucleotide sequence ID" value="NZ_JASGBQ010000001.1"/>
</dbReference>
<dbReference type="PANTHER" id="PTHR43133">
    <property type="entry name" value="RNA POLYMERASE ECF-TYPE SIGMA FACTO"/>
    <property type="match status" value="1"/>
</dbReference>
<reference evidence="7 8" key="1">
    <citation type="submission" date="2023-05" db="EMBL/GenBank/DDBJ databases">
        <title>[ruminococcus] sp. nov., isolated from a pig farm feces dump.</title>
        <authorList>
            <person name="Chang Y.-H."/>
        </authorList>
    </citation>
    <scope>NUCLEOTIDE SEQUENCE [LARGE SCALE GENOMIC DNA]</scope>
    <source>
        <strain evidence="7 8">YH-rum2234</strain>
    </source>
</reference>
<dbReference type="InterPro" id="IPR014284">
    <property type="entry name" value="RNA_pol_sigma-70_dom"/>
</dbReference>
<dbReference type="Pfam" id="PF04542">
    <property type="entry name" value="Sigma70_r2"/>
    <property type="match status" value="1"/>
</dbReference>
<keyword evidence="4" id="KW-0804">Transcription</keyword>
<evidence type="ECO:0000313" key="7">
    <source>
        <dbReference type="EMBL" id="MDI9240963.1"/>
    </source>
</evidence>
<name>A0AAP4B9Y3_9FIRM</name>
<dbReference type="InterPro" id="IPR013324">
    <property type="entry name" value="RNA_pol_sigma_r3/r4-like"/>
</dbReference>
<evidence type="ECO:0000256" key="4">
    <source>
        <dbReference type="ARBA" id="ARBA00023163"/>
    </source>
</evidence>
<dbReference type="GO" id="GO:0016987">
    <property type="term" value="F:sigma factor activity"/>
    <property type="evidence" value="ECO:0007669"/>
    <property type="project" value="UniProtKB-KW"/>
</dbReference>
<comment type="similarity">
    <text evidence="1">Belongs to the sigma-70 factor family. ECF subfamily.</text>
</comment>
<protein>
    <submittedName>
        <fullName evidence="7">Sigma-70 family RNA polymerase sigma factor</fullName>
    </submittedName>
</protein>
<dbReference type="InterPro" id="IPR039425">
    <property type="entry name" value="RNA_pol_sigma-70-like"/>
</dbReference>
<evidence type="ECO:0000259" key="6">
    <source>
        <dbReference type="Pfam" id="PF08281"/>
    </source>
</evidence>
<sequence length="179" mass="20600">MDSCDKDNLLLVKKAIHGNVNAYGTLITRCQDYLYRIAFLYVKNEDLALDAVSECILQGFQSIHTLKKPEYFKTWLTRILIRCAVDLFRQMMPVAPMDTIQAAAPESSISSEEKWDLYDAIDVLPEKYRTVIILKYFSDMTVSEIAYAMNIPEGSVKAYLSRARKELRACLKEDYLYAN</sequence>